<accession>A0A3M7S3I2</accession>
<dbReference type="Proteomes" id="UP000276133">
    <property type="component" value="Unassembled WGS sequence"/>
</dbReference>
<name>A0A3M7S3I2_BRAPC</name>
<dbReference type="SUPFAM" id="SSF56784">
    <property type="entry name" value="HAD-like"/>
    <property type="match status" value="1"/>
</dbReference>
<dbReference type="EC" id="3.1.3.41" evidence="1"/>
<dbReference type="PANTHER" id="PTHR17901">
    <property type="entry name" value="MAGNESIUM-DEPENDENT PHOSPHATASE 1 MDP1"/>
    <property type="match status" value="1"/>
</dbReference>
<dbReference type="PANTHER" id="PTHR17901:SF14">
    <property type="entry name" value="MAGNESIUM-DEPENDENT PHOSPHATASE 1"/>
    <property type="match status" value="1"/>
</dbReference>
<organism evidence="1 2">
    <name type="scientific">Brachionus plicatilis</name>
    <name type="common">Marine rotifer</name>
    <name type="synonym">Brachionus muelleri</name>
    <dbReference type="NCBI Taxonomy" id="10195"/>
    <lineage>
        <taxon>Eukaryota</taxon>
        <taxon>Metazoa</taxon>
        <taxon>Spiralia</taxon>
        <taxon>Gnathifera</taxon>
        <taxon>Rotifera</taxon>
        <taxon>Eurotatoria</taxon>
        <taxon>Monogononta</taxon>
        <taxon>Pseudotrocha</taxon>
        <taxon>Ploima</taxon>
        <taxon>Brachionidae</taxon>
        <taxon>Brachionus</taxon>
    </lineage>
</organism>
<protein>
    <submittedName>
        <fullName evidence="1">Magnesium-dependent phosphatase 1-like</fullName>
        <ecNumber evidence="1">3.1.3.41</ecNumber>
    </submittedName>
</protein>
<dbReference type="NCBIfam" id="TIGR01685">
    <property type="entry name" value="MDP-1"/>
    <property type="match status" value="1"/>
</dbReference>
<dbReference type="STRING" id="10195.A0A3M7S3I2"/>
<comment type="caution">
    <text evidence="1">The sequence shown here is derived from an EMBL/GenBank/DDBJ whole genome shotgun (WGS) entry which is preliminary data.</text>
</comment>
<reference evidence="1 2" key="1">
    <citation type="journal article" date="2018" name="Sci. Rep.">
        <title>Genomic signatures of local adaptation to the degree of environmental predictability in rotifers.</title>
        <authorList>
            <person name="Franch-Gras L."/>
            <person name="Hahn C."/>
            <person name="Garcia-Roger E.M."/>
            <person name="Carmona M.J."/>
            <person name="Serra M."/>
            <person name="Gomez A."/>
        </authorList>
    </citation>
    <scope>NUCLEOTIDE SEQUENCE [LARGE SCALE GENOMIC DNA]</scope>
    <source>
        <strain evidence="1">HYR1</strain>
    </source>
</reference>
<proteinExistence type="predicted"/>
<keyword evidence="2" id="KW-1185">Reference proteome</keyword>
<evidence type="ECO:0000313" key="1">
    <source>
        <dbReference type="EMBL" id="RNA30364.1"/>
    </source>
</evidence>
<dbReference type="OrthoDB" id="2865258at2759"/>
<dbReference type="GO" id="GO:0003993">
    <property type="term" value="F:acid phosphatase activity"/>
    <property type="evidence" value="ECO:0007669"/>
    <property type="project" value="TreeGrafter"/>
</dbReference>
<dbReference type="InterPro" id="IPR036412">
    <property type="entry name" value="HAD-like_sf"/>
</dbReference>
<dbReference type="AlphaFoldDB" id="A0A3M7S3I2"/>
<gene>
    <name evidence="1" type="ORF">BpHYR1_047327</name>
</gene>
<dbReference type="EMBL" id="REGN01002093">
    <property type="protein sequence ID" value="RNA30364.1"/>
    <property type="molecule type" value="Genomic_DNA"/>
</dbReference>
<dbReference type="InterPro" id="IPR010036">
    <property type="entry name" value="MDP_1_eu_arc"/>
</dbReference>
<dbReference type="NCBIfam" id="TIGR01681">
    <property type="entry name" value="HAD-SF-IIIC"/>
    <property type="match status" value="1"/>
</dbReference>
<dbReference type="Pfam" id="PF12689">
    <property type="entry name" value="Acid_PPase"/>
    <property type="match status" value="1"/>
</dbReference>
<sequence length="197" mass="22862">MALSCDISPKYNEKKELIIKKWTSIVHKPKCIVFDLDMTLWPFLIDHKVLFPLRKINHHGNEKIFDHSNTEIKPFEDVPLILETLRNSCIGPNEFLAIASRATAGEHARQLIDLFNWTNYFGSIQIYSGTKQKHMKRIFNDLKLKSFDEILFFDDSKLNLETTKSLGVIGHKVSRHYGLNVQEFLDGLDSYSSKCFK</sequence>
<dbReference type="Gene3D" id="3.40.50.1000">
    <property type="entry name" value="HAD superfamily/HAD-like"/>
    <property type="match status" value="1"/>
</dbReference>
<dbReference type="InterPro" id="IPR010033">
    <property type="entry name" value="HAD_SF_ppase_IIIC"/>
</dbReference>
<keyword evidence="1" id="KW-0378">Hydrolase</keyword>
<dbReference type="InterPro" id="IPR023214">
    <property type="entry name" value="HAD_sf"/>
</dbReference>
<evidence type="ECO:0000313" key="2">
    <source>
        <dbReference type="Proteomes" id="UP000276133"/>
    </source>
</evidence>